<evidence type="ECO:0000313" key="2">
    <source>
        <dbReference type="EMBL" id="WGV18354.1"/>
    </source>
</evidence>
<evidence type="ECO:0000313" key="3">
    <source>
        <dbReference type="Proteomes" id="UP001230978"/>
    </source>
</evidence>
<proteinExistence type="predicted"/>
<dbReference type="EMBL" id="CP124537">
    <property type="protein sequence ID" value="WGV18354.1"/>
    <property type="molecule type" value="Genomic_DNA"/>
</dbReference>
<dbReference type="InterPro" id="IPR007813">
    <property type="entry name" value="PilN"/>
</dbReference>
<protein>
    <submittedName>
        <fullName evidence="2">PilN domain-containing protein</fullName>
    </submittedName>
</protein>
<sequence length="313" mass="32934">MIGLREGLEGVLPGWLIGAGLPPRAVRRVFVDTLPLGPSAKAALRIAADDGAAVEVVLARDLFLKRSVPLPAVARRDAAAAVALQMRQSMPGQAEGLIWRHVDGPGEAVDVHVLKEARLTELLQEAGVPLRRVVIDGVATAPLYDARAKVDRAERFWNRAVPVVALLLLGAVLAGQGLALWRADAAVADAEAQLATLRDEATAARAAAEARDAEGAARQADAIRMARDGRRLALMADLTAALGDEVWATSVMIQDDVVRLSGFVDGDVAQVLAAIKALPWVETVDLDGSVGLMEGSAERRFQVIVTLRAGGAA</sequence>
<dbReference type="Proteomes" id="UP001230978">
    <property type="component" value="Plasmid unnamed2"/>
</dbReference>
<dbReference type="Pfam" id="PF05137">
    <property type="entry name" value="PilN"/>
    <property type="match status" value="1"/>
</dbReference>
<accession>A0ABY8QC26</accession>
<keyword evidence="2" id="KW-0614">Plasmid</keyword>
<keyword evidence="1" id="KW-0175">Coiled coil</keyword>
<organism evidence="2 3">
    <name type="scientific">Fuscovulum ytuae</name>
    <dbReference type="NCBI Taxonomy" id="3042299"/>
    <lineage>
        <taxon>Bacteria</taxon>
        <taxon>Pseudomonadati</taxon>
        <taxon>Pseudomonadota</taxon>
        <taxon>Alphaproteobacteria</taxon>
        <taxon>Rhodobacterales</taxon>
        <taxon>Paracoccaceae</taxon>
        <taxon>Fuscovulum</taxon>
    </lineage>
</organism>
<dbReference type="SUPFAM" id="SSF53067">
    <property type="entry name" value="Actin-like ATPase domain"/>
    <property type="match status" value="1"/>
</dbReference>
<feature type="coiled-coil region" evidence="1">
    <location>
        <begin position="180"/>
        <end position="207"/>
    </location>
</feature>
<gene>
    <name evidence="2" type="ORF">QF092_19915</name>
</gene>
<geneLocation type="plasmid" evidence="2 3">
    <name>unnamed2</name>
</geneLocation>
<dbReference type="InterPro" id="IPR043129">
    <property type="entry name" value="ATPase_NBD"/>
</dbReference>
<name>A0ABY8QC26_9RHOB</name>
<keyword evidence="3" id="KW-1185">Reference proteome</keyword>
<dbReference type="RefSeq" id="WP_281470498.1">
    <property type="nucleotide sequence ID" value="NZ_CP124537.1"/>
</dbReference>
<evidence type="ECO:0000256" key="1">
    <source>
        <dbReference type="SAM" id="Coils"/>
    </source>
</evidence>
<reference evidence="2 3" key="1">
    <citation type="submission" date="2023-04" db="EMBL/GenBank/DDBJ databases">
        <title>YMD61, complete Genome.</title>
        <authorList>
            <person name="Zhang J."/>
        </authorList>
    </citation>
    <scope>NUCLEOTIDE SEQUENCE [LARGE SCALE GENOMIC DNA]</scope>
    <source>
        <strain evidence="2 3">YMD61</strain>
        <plasmid evidence="2 3">unnamed2</plasmid>
    </source>
</reference>